<dbReference type="SMART" id="SM00332">
    <property type="entry name" value="PP2Cc"/>
    <property type="match status" value="1"/>
</dbReference>
<dbReference type="GO" id="GO:0046872">
    <property type="term" value="F:metal ion binding"/>
    <property type="evidence" value="ECO:0007669"/>
    <property type="project" value="UniProtKB-KW"/>
</dbReference>
<keyword evidence="8" id="KW-0904">Protein phosphatase</keyword>
<keyword evidence="5" id="KW-0479">Metal-binding</keyword>
<keyword evidence="14" id="KW-1185">Reference proteome</keyword>
<dbReference type="Pfam" id="PF00481">
    <property type="entry name" value="PP2C"/>
    <property type="match status" value="1"/>
</dbReference>
<proteinExistence type="inferred from homology"/>
<comment type="catalytic activity">
    <reaction evidence="10">
        <text>O-phospho-L-seryl-[protein] + H2O = L-seryl-[protein] + phosphate</text>
        <dbReference type="Rhea" id="RHEA:20629"/>
        <dbReference type="Rhea" id="RHEA-COMP:9863"/>
        <dbReference type="Rhea" id="RHEA-COMP:11604"/>
        <dbReference type="ChEBI" id="CHEBI:15377"/>
        <dbReference type="ChEBI" id="CHEBI:29999"/>
        <dbReference type="ChEBI" id="CHEBI:43474"/>
        <dbReference type="ChEBI" id="CHEBI:83421"/>
        <dbReference type="EC" id="3.1.3.16"/>
    </reaction>
</comment>
<evidence type="ECO:0000256" key="6">
    <source>
        <dbReference type="ARBA" id="ARBA00022801"/>
    </source>
</evidence>
<evidence type="ECO:0000313" key="14">
    <source>
        <dbReference type="Proteomes" id="UP001454036"/>
    </source>
</evidence>
<evidence type="ECO:0000256" key="8">
    <source>
        <dbReference type="ARBA" id="ARBA00022912"/>
    </source>
</evidence>
<evidence type="ECO:0000256" key="9">
    <source>
        <dbReference type="ARBA" id="ARBA00023211"/>
    </source>
</evidence>
<comment type="similarity">
    <text evidence="3">Belongs to the PP2C family.</text>
</comment>
<comment type="caution">
    <text evidence="13">The sequence shown here is derived from an EMBL/GenBank/DDBJ whole genome shotgun (WGS) entry which is preliminary data.</text>
</comment>
<dbReference type="InterPro" id="IPR001932">
    <property type="entry name" value="PPM-type_phosphatase-like_dom"/>
</dbReference>
<dbReference type="SUPFAM" id="SSF81606">
    <property type="entry name" value="PP2C-like"/>
    <property type="match status" value="1"/>
</dbReference>
<gene>
    <name evidence="13" type="ORF">LIER_01385</name>
</gene>
<comment type="catalytic activity">
    <reaction evidence="11">
        <text>O-phospho-L-threonyl-[protein] + H2O = L-threonyl-[protein] + phosphate</text>
        <dbReference type="Rhea" id="RHEA:47004"/>
        <dbReference type="Rhea" id="RHEA-COMP:11060"/>
        <dbReference type="Rhea" id="RHEA-COMP:11605"/>
        <dbReference type="ChEBI" id="CHEBI:15377"/>
        <dbReference type="ChEBI" id="CHEBI:30013"/>
        <dbReference type="ChEBI" id="CHEBI:43474"/>
        <dbReference type="ChEBI" id="CHEBI:61977"/>
        <dbReference type="EC" id="3.1.3.16"/>
    </reaction>
</comment>
<dbReference type="PROSITE" id="PS51746">
    <property type="entry name" value="PPM_2"/>
    <property type="match status" value="1"/>
</dbReference>
<evidence type="ECO:0000256" key="10">
    <source>
        <dbReference type="ARBA" id="ARBA00047761"/>
    </source>
</evidence>
<comment type="cofactor">
    <cofactor evidence="1">
        <name>Mn(2+)</name>
        <dbReference type="ChEBI" id="CHEBI:29035"/>
    </cofactor>
</comment>
<accession>A0AAV3NPD6</accession>
<dbReference type="FunFam" id="3.60.40.10:FF:000053">
    <property type="entry name" value="Protein phosphatase 2C 29"/>
    <property type="match status" value="1"/>
</dbReference>
<feature type="domain" description="PPM-type phosphatase" evidence="12">
    <location>
        <begin position="233"/>
        <end position="608"/>
    </location>
</feature>
<dbReference type="GO" id="GO:0004722">
    <property type="term" value="F:protein serine/threonine phosphatase activity"/>
    <property type="evidence" value="ECO:0007669"/>
    <property type="project" value="UniProtKB-EC"/>
</dbReference>
<evidence type="ECO:0000256" key="2">
    <source>
        <dbReference type="ARBA" id="ARBA00001946"/>
    </source>
</evidence>
<evidence type="ECO:0000256" key="1">
    <source>
        <dbReference type="ARBA" id="ARBA00001936"/>
    </source>
</evidence>
<dbReference type="EC" id="3.1.3.16" evidence="4"/>
<dbReference type="PANTHER" id="PTHR13832">
    <property type="entry name" value="PROTEIN PHOSPHATASE 2C"/>
    <property type="match status" value="1"/>
</dbReference>
<comment type="cofactor">
    <cofactor evidence="2">
        <name>Mg(2+)</name>
        <dbReference type="ChEBI" id="CHEBI:18420"/>
    </cofactor>
</comment>
<keyword evidence="9" id="KW-0464">Manganese</keyword>
<evidence type="ECO:0000256" key="4">
    <source>
        <dbReference type="ARBA" id="ARBA00013081"/>
    </source>
</evidence>
<evidence type="ECO:0000313" key="13">
    <source>
        <dbReference type="EMBL" id="GAA0139940.1"/>
    </source>
</evidence>
<reference evidence="13 14" key="1">
    <citation type="submission" date="2024-01" db="EMBL/GenBank/DDBJ databases">
        <title>The complete chloroplast genome sequence of Lithospermum erythrorhizon: insights into the phylogenetic relationship among Boraginaceae species and the maternal lineages of purple gromwells.</title>
        <authorList>
            <person name="Okada T."/>
            <person name="Watanabe K."/>
        </authorList>
    </citation>
    <scope>NUCLEOTIDE SEQUENCE [LARGE SCALE GENOMIC DNA]</scope>
</reference>
<sequence>MGNGIGKCFSGDAGEISRRRHDIAISFSCPLDEGLGHSFCYIPPPKTVVSDQPTTHSTAISTFRTISGASISANTSTPLSTTLLDIGTYGVNGDKASAFQSSNLFSSIPLVRSGPIHGVSGNGSGPIERGFMSGPIERSFVSGPLENNNQFDQFQRYKPKCKKWGTLNSFKKVLSKSFLSSKELNFHERQHHTGMFSSGTINSNSVSNSNTVSSLASLVDDDDEDVEDGQNESFGSQNVQWAQGKAGEDRVHIVISEEHGWVFVGIYDGFNGPDATDFLLKNLYSNLHKELKGLLWTDNKADLFDNSLSNQFTWSSSDLDYVNKEEFNMKLRENTKRLRADSVDHHSEVLKALSEALRKTEESYLEIADMMLMENPELALMGSCVLAMLMKGEDVYLMNVGDSRAVLAQRVLDSNQLNENDVGTFDDGGDMFNSSHNFTACQITSDHCTSTKEEVRRIRREHPDDVFAVINTRVKGSLKVTRAFGAGYLKQPKWNEALLEVFRIDYVGTSPYITCLPDLFHHRLGPRDKFLILSSDGLYQYFNNEEAISEVESFLSTFPEGDPAQHLVEEVLFRAAKKAGMDFHQLLDIPQGDRRKYHDDVSVIIISFEGRIWKSSV</sequence>
<dbReference type="InterPro" id="IPR015655">
    <property type="entry name" value="PP2C"/>
</dbReference>
<protein>
    <recommendedName>
        <fullName evidence="4">protein-serine/threonine phosphatase</fullName>
        <ecNumber evidence="4">3.1.3.16</ecNumber>
    </recommendedName>
</protein>
<keyword evidence="7" id="KW-0460">Magnesium</keyword>
<dbReference type="Gene3D" id="3.60.40.10">
    <property type="entry name" value="PPM-type phosphatase domain"/>
    <property type="match status" value="1"/>
</dbReference>
<name>A0AAV3NPD6_LITER</name>
<keyword evidence="6" id="KW-0378">Hydrolase</keyword>
<evidence type="ECO:0000256" key="5">
    <source>
        <dbReference type="ARBA" id="ARBA00022723"/>
    </source>
</evidence>
<dbReference type="CDD" id="cd00143">
    <property type="entry name" value="PP2Cc"/>
    <property type="match status" value="1"/>
</dbReference>
<dbReference type="Proteomes" id="UP001454036">
    <property type="component" value="Unassembled WGS sequence"/>
</dbReference>
<evidence type="ECO:0000256" key="3">
    <source>
        <dbReference type="ARBA" id="ARBA00006702"/>
    </source>
</evidence>
<dbReference type="InterPro" id="IPR036457">
    <property type="entry name" value="PPM-type-like_dom_sf"/>
</dbReference>
<evidence type="ECO:0000256" key="7">
    <source>
        <dbReference type="ARBA" id="ARBA00022842"/>
    </source>
</evidence>
<evidence type="ECO:0000256" key="11">
    <source>
        <dbReference type="ARBA" id="ARBA00048336"/>
    </source>
</evidence>
<dbReference type="AlphaFoldDB" id="A0AAV3NPD6"/>
<dbReference type="EMBL" id="BAABME010000133">
    <property type="protein sequence ID" value="GAA0139940.1"/>
    <property type="molecule type" value="Genomic_DNA"/>
</dbReference>
<organism evidence="13 14">
    <name type="scientific">Lithospermum erythrorhizon</name>
    <name type="common">Purple gromwell</name>
    <name type="synonym">Lithospermum officinale var. erythrorhizon</name>
    <dbReference type="NCBI Taxonomy" id="34254"/>
    <lineage>
        <taxon>Eukaryota</taxon>
        <taxon>Viridiplantae</taxon>
        <taxon>Streptophyta</taxon>
        <taxon>Embryophyta</taxon>
        <taxon>Tracheophyta</taxon>
        <taxon>Spermatophyta</taxon>
        <taxon>Magnoliopsida</taxon>
        <taxon>eudicotyledons</taxon>
        <taxon>Gunneridae</taxon>
        <taxon>Pentapetalae</taxon>
        <taxon>asterids</taxon>
        <taxon>lamiids</taxon>
        <taxon>Boraginales</taxon>
        <taxon>Boraginaceae</taxon>
        <taxon>Boraginoideae</taxon>
        <taxon>Lithospermeae</taxon>
        <taxon>Lithospermum</taxon>
    </lineage>
</organism>
<dbReference type="PANTHER" id="PTHR13832:SF737">
    <property type="entry name" value="PROTEIN PHOSPHATASE 2C 23-RELATED"/>
    <property type="match status" value="1"/>
</dbReference>
<evidence type="ECO:0000259" key="12">
    <source>
        <dbReference type="PROSITE" id="PS51746"/>
    </source>
</evidence>